<comment type="similarity">
    <text evidence="2 9">Belongs to the ABC-2 integral membrane protein family.</text>
</comment>
<evidence type="ECO:0000256" key="8">
    <source>
        <dbReference type="ARBA" id="ARBA00023136"/>
    </source>
</evidence>
<feature type="transmembrane region" description="Helical" evidence="9">
    <location>
        <begin position="150"/>
        <end position="171"/>
    </location>
</feature>
<gene>
    <name evidence="11" type="ORF">C2L80_01715</name>
</gene>
<organism evidence="11 12">
    <name type="scientific">Rubneribacter badeniensis</name>
    <dbReference type="NCBI Taxonomy" id="2070688"/>
    <lineage>
        <taxon>Bacteria</taxon>
        <taxon>Bacillati</taxon>
        <taxon>Actinomycetota</taxon>
        <taxon>Coriobacteriia</taxon>
        <taxon>Eggerthellales</taxon>
        <taxon>Eggerthellaceae</taxon>
        <taxon>Rubneribacter</taxon>
    </lineage>
</organism>
<dbReference type="PANTHER" id="PTHR30413:SF8">
    <property type="entry name" value="TRANSPORT PERMEASE PROTEIN"/>
    <property type="match status" value="1"/>
</dbReference>
<evidence type="ECO:0000256" key="6">
    <source>
        <dbReference type="ARBA" id="ARBA00022692"/>
    </source>
</evidence>
<proteinExistence type="inferred from homology"/>
<dbReference type="GO" id="GO:0140359">
    <property type="term" value="F:ABC-type transporter activity"/>
    <property type="evidence" value="ECO:0007669"/>
    <property type="project" value="InterPro"/>
</dbReference>
<dbReference type="InterPro" id="IPR047817">
    <property type="entry name" value="ABC2_TM_bact-type"/>
</dbReference>
<dbReference type="GO" id="GO:0005886">
    <property type="term" value="C:plasma membrane"/>
    <property type="evidence" value="ECO:0007669"/>
    <property type="project" value="UniProtKB-SubCell"/>
</dbReference>
<evidence type="ECO:0000313" key="11">
    <source>
        <dbReference type="EMBL" id="PNV66438.1"/>
    </source>
</evidence>
<reference evidence="11 12" key="1">
    <citation type="journal article" date="2018" name="Int. J. Syst. Evol. Microbiol.">
        <title>Rubneribacter badeniensis gen. nov., sp. nov. and Enteroscipio rubneri gen. nov., sp. nov., new members of the Eggerthellaceae isolated from human faeces.</title>
        <authorList>
            <person name="Danylec N."/>
            <person name="Gobl A."/>
            <person name="Stoll D.A."/>
            <person name="Hetzer B."/>
            <person name="Kulling S.E."/>
            <person name="Huch M."/>
        </authorList>
    </citation>
    <scope>NUCLEOTIDE SEQUENCE [LARGE SCALE GENOMIC DNA]</scope>
    <source>
        <strain evidence="11 12">ResAG-85</strain>
    </source>
</reference>
<comment type="subcellular location">
    <subcellularLocation>
        <location evidence="1">Cell inner membrane</location>
        <topology evidence="1">Multi-pass membrane protein</topology>
    </subcellularLocation>
    <subcellularLocation>
        <location evidence="9">Cell membrane</location>
        <topology evidence="9">Multi-pass membrane protein</topology>
    </subcellularLocation>
</comment>
<dbReference type="InterPro" id="IPR013525">
    <property type="entry name" value="ABC2_TM"/>
</dbReference>
<sequence length="276" mass="31396">MSHSANLRKNNSGKQNHNSLYLLFNLVSKDFKLRYRRSILGVVWSMLNPLLMMIVMTLIFTNIFRFQFDMYPFAVYLILGQTLFAVFQDGATGAMSSIIEAAPLIKKVHVQKIIFPTEKVVFAVVNFCFSLIAVGAVLAFFGMAPSWKALFIPFLVILLIIFTLGVGYLVAALSVFFRDVMHLWGVLTTVWFYFTPIFWPYDALASNGLDWVYLLVQFNPMYHFVSCFRQMVTGIPLPSDLGVVTEFGLCALFAVVTFGVGLFVFKKLEKKFILYV</sequence>
<name>A0A2K2U8B3_9ACTN</name>
<dbReference type="AlphaFoldDB" id="A0A2K2U8B3"/>
<evidence type="ECO:0000256" key="4">
    <source>
        <dbReference type="ARBA" id="ARBA00022475"/>
    </source>
</evidence>
<evidence type="ECO:0000256" key="9">
    <source>
        <dbReference type="RuleBase" id="RU361157"/>
    </source>
</evidence>
<dbReference type="Pfam" id="PF01061">
    <property type="entry name" value="ABC2_membrane"/>
    <property type="match status" value="1"/>
</dbReference>
<keyword evidence="8 9" id="KW-0472">Membrane</keyword>
<feature type="transmembrane region" description="Helical" evidence="9">
    <location>
        <begin position="120"/>
        <end position="144"/>
    </location>
</feature>
<keyword evidence="5" id="KW-0997">Cell inner membrane</keyword>
<comment type="caution">
    <text evidence="11">The sequence shown here is derived from an EMBL/GenBank/DDBJ whole genome shotgun (WGS) entry which is preliminary data.</text>
</comment>
<keyword evidence="3 9" id="KW-0813">Transport</keyword>
<feature type="domain" description="ABC transmembrane type-2" evidence="10">
    <location>
        <begin position="40"/>
        <end position="268"/>
    </location>
</feature>
<dbReference type="EMBL" id="PPEL01000003">
    <property type="protein sequence ID" value="PNV66438.1"/>
    <property type="molecule type" value="Genomic_DNA"/>
</dbReference>
<keyword evidence="4 9" id="KW-1003">Cell membrane</keyword>
<feature type="transmembrane region" description="Helical" evidence="9">
    <location>
        <begin position="73"/>
        <end position="99"/>
    </location>
</feature>
<evidence type="ECO:0000256" key="1">
    <source>
        <dbReference type="ARBA" id="ARBA00004429"/>
    </source>
</evidence>
<evidence type="ECO:0000256" key="3">
    <source>
        <dbReference type="ARBA" id="ARBA00022448"/>
    </source>
</evidence>
<evidence type="ECO:0000259" key="10">
    <source>
        <dbReference type="PROSITE" id="PS51012"/>
    </source>
</evidence>
<evidence type="ECO:0000256" key="5">
    <source>
        <dbReference type="ARBA" id="ARBA00022519"/>
    </source>
</evidence>
<evidence type="ECO:0000256" key="7">
    <source>
        <dbReference type="ARBA" id="ARBA00022989"/>
    </source>
</evidence>
<accession>A0A2K2U8B3</accession>
<feature type="transmembrane region" description="Helical" evidence="9">
    <location>
        <begin position="183"/>
        <end position="201"/>
    </location>
</feature>
<protein>
    <recommendedName>
        <fullName evidence="9">Transport permease protein</fullName>
    </recommendedName>
</protein>
<evidence type="ECO:0000313" key="12">
    <source>
        <dbReference type="Proteomes" id="UP000236488"/>
    </source>
</evidence>
<dbReference type="Proteomes" id="UP000236488">
    <property type="component" value="Unassembled WGS sequence"/>
</dbReference>
<evidence type="ECO:0000256" key="2">
    <source>
        <dbReference type="ARBA" id="ARBA00007783"/>
    </source>
</evidence>
<dbReference type="PROSITE" id="PS51012">
    <property type="entry name" value="ABC_TM2"/>
    <property type="match status" value="1"/>
</dbReference>
<keyword evidence="12" id="KW-1185">Reference proteome</keyword>
<dbReference type="GO" id="GO:0015920">
    <property type="term" value="P:lipopolysaccharide transport"/>
    <property type="evidence" value="ECO:0007669"/>
    <property type="project" value="TreeGrafter"/>
</dbReference>
<keyword evidence="7 9" id="KW-1133">Transmembrane helix</keyword>
<feature type="transmembrane region" description="Helical" evidence="9">
    <location>
        <begin position="39"/>
        <end position="61"/>
    </location>
</feature>
<dbReference type="RefSeq" id="WP_103262499.1">
    <property type="nucleotide sequence ID" value="NZ_PPEL01000003.1"/>
</dbReference>
<dbReference type="PANTHER" id="PTHR30413">
    <property type="entry name" value="INNER MEMBRANE TRANSPORT PERMEASE"/>
    <property type="match status" value="1"/>
</dbReference>
<keyword evidence="6 9" id="KW-0812">Transmembrane</keyword>
<feature type="transmembrane region" description="Helical" evidence="9">
    <location>
        <begin position="241"/>
        <end position="265"/>
    </location>
</feature>